<gene>
    <name evidence="2" type="ORF">THAOC_09046</name>
</gene>
<dbReference type="OrthoDB" id="10583447at2759"/>
<evidence type="ECO:0000313" key="3">
    <source>
        <dbReference type="Proteomes" id="UP000266841"/>
    </source>
</evidence>
<comment type="caution">
    <text evidence="2">The sequence shown here is derived from an EMBL/GenBank/DDBJ whole genome shotgun (WGS) entry which is preliminary data.</text>
</comment>
<keyword evidence="3" id="KW-1185">Reference proteome</keyword>
<name>K0SW65_THAOC</name>
<evidence type="ECO:0000256" key="1">
    <source>
        <dbReference type="SAM" id="MobiDB-lite"/>
    </source>
</evidence>
<feature type="region of interest" description="Disordered" evidence="1">
    <location>
        <begin position="23"/>
        <end position="98"/>
    </location>
</feature>
<sequence>DTAVAVGYGKHLHLRGYAQILATDQAPASGEDKRPIVRDSSGDAQLDDYGDERDDFDDEFVDGAFEDSSDTTDEPGGDTTSLSDSDEEPELFKEKKSSLSKESRLALREYANTSLGNGMLQHVEPHIIVRSRSKHHSSHYRLRPTSLPLKNEAYNNFRGGYKRQFDTLPEPLVAQHLSDFILEFAEEYNIPNGEPILIQLQQSIIPAGSEDFSGDVTGQGIHTDGHDVAAILCVQRENVVGAESSLYSDLNGEGVLLEPTSLEEGDALFFRDNSLYHYVSDMKPADRDVDLKRTVLLVHYPARMVLTGETNKRNTMKSMTEREAKKDEAPSIDIGEEVVPAAMVDGGALFQTPCFETARLAGLN</sequence>
<reference evidence="2 3" key="1">
    <citation type="journal article" date="2012" name="Genome Biol.">
        <title>Genome and low-iron response of an oceanic diatom adapted to chronic iron limitation.</title>
        <authorList>
            <person name="Lommer M."/>
            <person name="Specht M."/>
            <person name="Roy A.S."/>
            <person name="Kraemer L."/>
            <person name="Andreson R."/>
            <person name="Gutowska M.A."/>
            <person name="Wolf J."/>
            <person name="Bergner S.V."/>
            <person name="Schilhabel M.B."/>
            <person name="Klostermeier U.C."/>
            <person name="Beiko R.G."/>
            <person name="Rosenstiel P."/>
            <person name="Hippler M."/>
            <person name="Laroche J."/>
        </authorList>
    </citation>
    <scope>NUCLEOTIDE SEQUENCE [LARGE SCALE GENOMIC DNA]</scope>
    <source>
        <strain evidence="2 3">CCMP1005</strain>
    </source>
</reference>
<feature type="compositionally biased region" description="Acidic residues" evidence="1">
    <location>
        <begin position="45"/>
        <end position="76"/>
    </location>
</feature>
<feature type="non-terminal residue" evidence="2">
    <location>
        <position position="1"/>
    </location>
</feature>
<feature type="compositionally biased region" description="Basic and acidic residues" evidence="1">
    <location>
        <begin position="30"/>
        <end position="41"/>
    </location>
</feature>
<protein>
    <submittedName>
        <fullName evidence="2">Uncharacterized protein</fullName>
    </submittedName>
</protein>
<accession>K0SW65</accession>
<dbReference type="AlphaFoldDB" id="K0SW65"/>
<dbReference type="Pfam" id="PF10014">
    <property type="entry name" value="2OG-Fe_Oxy_2"/>
    <property type="match status" value="1"/>
</dbReference>
<dbReference type="Proteomes" id="UP000266841">
    <property type="component" value="Unassembled WGS sequence"/>
</dbReference>
<organism evidence="2 3">
    <name type="scientific">Thalassiosira oceanica</name>
    <name type="common">Marine diatom</name>
    <dbReference type="NCBI Taxonomy" id="159749"/>
    <lineage>
        <taxon>Eukaryota</taxon>
        <taxon>Sar</taxon>
        <taxon>Stramenopiles</taxon>
        <taxon>Ochrophyta</taxon>
        <taxon>Bacillariophyta</taxon>
        <taxon>Coscinodiscophyceae</taxon>
        <taxon>Thalassiosirophycidae</taxon>
        <taxon>Thalassiosirales</taxon>
        <taxon>Thalassiosiraceae</taxon>
        <taxon>Thalassiosira</taxon>
    </lineage>
</organism>
<proteinExistence type="predicted"/>
<dbReference type="InterPro" id="IPR018724">
    <property type="entry name" value="2OG-Fe_dioxygenase"/>
</dbReference>
<evidence type="ECO:0000313" key="2">
    <source>
        <dbReference type="EMBL" id="EJK69670.1"/>
    </source>
</evidence>
<dbReference type="Gene3D" id="2.60.120.620">
    <property type="entry name" value="q2cbj1_9rhob like domain"/>
    <property type="match status" value="1"/>
</dbReference>
<dbReference type="EMBL" id="AGNL01009748">
    <property type="protein sequence ID" value="EJK69670.1"/>
    <property type="molecule type" value="Genomic_DNA"/>
</dbReference>
<dbReference type="GO" id="GO:0051213">
    <property type="term" value="F:dioxygenase activity"/>
    <property type="evidence" value="ECO:0007669"/>
    <property type="project" value="InterPro"/>
</dbReference>